<dbReference type="RefSeq" id="WP_139917316.1">
    <property type="nucleotide sequence ID" value="NZ_CBCSLE010000033.1"/>
</dbReference>
<dbReference type="EMBL" id="JAAAPK010000001">
    <property type="protein sequence ID" value="NBC38665.1"/>
    <property type="molecule type" value="Genomic_DNA"/>
</dbReference>
<keyword evidence="1" id="KW-0472">Membrane</keyword>
<feature type="transmembrane region" description="Helical" evidence="1">
    <location>
        <begin position="6"/>
        <end position="24"/>
    </location>
</feature>
<accession>A0A7X4Y4X1</accession>
<feature type="transmembrane region" description="Helical" evidence="1">
    <location>
        <begin position="67"/>
        <end position="84"/>
    </location>
</feature>
<dbReference type="Proteomes" id="UP000537825">
    <property type="component" value="Unassembled WGS sequence"/>
</dbReference>
<name>A0A7X4Y4X1_9BACT</name>
<dbReference type="InterPro" id="IPR046027">
    <property type="entry name" value="DUF5985"/>
</dbReference>
<keyword evidence="1" id="KW-1133">Transmembrane helix</keyword>
<proteinExistence type="predicted"/>
<protein>
    <submittedName>
        <fullName evidence="2">Uncharacterized protein</fullName>
    </submittedName>
</protein>
<dbReference type="AlphaFoldDB" id="A0A7X4Y4X1"/>
<reference evidence="2 3" key="1">
    <citation type="submission" date="2020-01" db="EMBL/GenBank/DDBJ databases">
        <title>The draft genome sequence of Corallococcus exiguus DSM 14696.</title>
        <authorList>
            <person name="Zhang X."/>
            <person name="Zhu H."/>
        </authorList>
    </citation>
    <scope>NUCLEOTIDE SEQUENCE [LARGE SCALE GENOMIC DNA]</scope>
    <source>
        <strain evidence="2 3">DSM 14696</strain>
    </source>
</reference>
<comment type="caution">
    <text evidence="2">The sequence shown here is derived from an EMBL/GenBank/DDBJ whole genome shotgun (WGS) entry which is preliminary data.</text>
</comment>
<evidence type="ECO:0000313" key="3">
    <source>
        <dbReference type="Proteomes" id="UP000537825"/>
    </source>
</evidence>
<dbReference type="Pfam" id="PF19447">
    <property type="entry name" value="DUF5985"/>
    <property type="match status" value="1"/>
</dbReference>
<keyword evidence="3" id="KW-1185">Reference proteome</keyword>
<keyword evidence="1" id="KW-0812">Transmembrane</keyword>
<gene>
    <name evidence="2" type="ORF">GTZ93_02405</name>
</gene>
<organism evidence="2 3">
    <name type="scientific">Corallococcus exiguus</name>
    <dbReference type="NCBI Taxonomy" id="83462"/>
    <lineage>
        <taxon>Bacteria</taxon>
        <taxon>Pseudomonadati</taxon>
        <taxon>Myxococcota</taxon>
        <taxon>Myxococcia</taxon>
        <taxon>Myxococcales</taxon>
        <taxon>Cystobacterineae</taxon>
        <taxon>Myxococcaceae</taxon>
        <taxon>Corallococcus</taxon>
    </lineage>
</organism>
<evidence type="ECO:0000313" key="2">
    <source>
        <dbReference type="EMBL" id="NBC38665.1"/>
    </source>
</evidence>
<feature type="transmembrane region" description="Helical" evidence="1">
    <location>
        <begin position="31"/>
        <end position="55"/>
    </location>
</feature>
<sequence>MAEAVYILCALTSLACAVLLLRAWRRTRMKLLLYSGLCFTVFTLNNVLLFLDLVLIPAGDLSLERTVTSLVGAGVLLFGLIWDVS</sequence>
<evidence type="ECO:0000256" key="1">
    <source>
        <dbReference type="SAM" id="Phobius"/>
    </source>
</evidence>